<feature type="region of interest" description="Disordered" evidence="1">
    <location>
        <begin position="1"/>
        <end position="213"/>
    </location>
</feature>
<gene>
    <name evidence="2" type="ORF">D623_10023482</name>
</gene>
<evidence type="ECO:0000313" key="2">
    <source>
        <dbReference type="EMBL" id="EPQ19815.1"/>
    </source>
</evidence>
<name>S7NSK0_MYOBR</name>
<accession>S7NSK0</accession>
<feature type="compositionally biased region" description="Low complexity" evidence="1">
    <location>
        <begin position="33"/>
        <end position="50"/>
    </location>
</feature>
<dbReference type="Proteomes" id="UP000052978">
    <property type="component" value="Unassembled WGS sequence"/>
</dbReference>
<dbReference type="AlphaFoldDB" id="S7NSK0"/>
<organism evidence="2 3">
    <name type="scientific">Myotis brandtii</name>
    <name type="common">Brandt's bat</name>
    <dbReference type="NCBI Taxonomy" id="109478"/>
    <lineage>
        <taxon>Eukaryota</taxon>
        <taxon>Metazoa</taxon>
        <taxon>Chordata</taxon>
        <taxon>Craniata</taxon>
        <taxon>Vertebrata</taxon>
        <taxon>Euteleostomi</taxon>
        <taxon>Mammalia</taxon>
        <taxon>Eutheria</taxon>
        <taxon>Laurasiatheria</taxon>
        <taxon>Chiroptera</taxon>
        <taxon>Yangochiroptera</taxon>
        <taxon>Vespertilionidae</taxon>
        <taxon>Myotis</taxon>
    </lineage>
</organism>
<protein>
    <submittedName>
        <fullName evidence="2">Death-inducer obliterator 1</fullName>
    </submittedName>
</protein>
<reference evidence="2 3" key="1">
    <citation type="journal article" date="2013" name="Nat. Commun.">
        <title>Genome analysis reveals insights into physiology and longevity of the Brandt's bat Myotis brandtii.</title>
        <authorList>
            <person name="Seim I."/>
            <person name="Fang X."/>
            <person name="Xiong Z."/>
            <person name="Lobanov A.V."/>
            <person name="Huang Z."/>
            <person name="Ma S."/>
            <person name="Feng Y."/>
            <person name="Turanov A.A."/>
            <person name="Zhu Y."/>
            <person name="Lenz T.L."/>
            <person name="Gerashchenko M.V."/>
            <person name="Fan D."/>
            <person name="Hee Yim S."/>
            <person name="Yao X."/>
            <person name="Jordan D."/>
            <person name="Xiong Y."/>
            <person name="Ma Y."/>
            <person name="Lyapunov A.N."/>
            <person name="Chen G."/>
            <person name="Kulakova O.I."/>
            <person name="Sun Y."/>
            <person name="Lee S.G."/>
            <person name="Bronson R.T."/>
            <person name="Moskalev A.A."/>
            <person name="Sunyaev S.R."/>
            <person name="Zhang G."/>
            <person name="Krogh A."/>
            <person name="Wang J."/>
            <person name="Gladyshev V.N."/>
        </authorList>
    </citation>
    <scope>NUCLEOTIDE SEQUENCE [LARGE SCALE GENOMIC DNA]</scope>
</reference>
<evidence type="ECO:0000256" key="1">
    <source>
        <dbReference type="SAM" id="MobiDB-lite"/>
    </source>
</evidence>
<dbReference type="EMBL" id="KE164737">
    <property type="protein sequence ID" value="EPQ19815.1"/>
    <property type="molecule type" value="Genomic_DNA"/>
</dbReference>
<evidence type="ECO:0000313" key="3">
    <source>
        <dbReference type="Proteomes" id="UP000052978"/>
    </source>
</evidence>
<sequence length="213" mass="25680">MKPVPRPLLELPSHPPQHRKDRWDETGSAPNLPSGAPGPAPEAEAQWAPSKGPEYRNQPRPKEKLLDEPEGQPESRQGRAFEDRRREHEHGKPWERERSRNWSRERERDWDRGREWDRHREKDSGRERNANRDREREWDRSRERSRNRDRDRDRDRDRRRDRDRSRSRDRDRDKGREHERGGDRKDRSKSKESTRDPKAEALAPRATDPAAHT</sequence>
<keyword evidence="3" id="KW-1185">Reference proteome</keyword>
<proteinExistence type="predicted"/>
<feature type="compositionally biased region" description="Basic and acidic residues" evidence="1">
    <location>
        <begin position="76"/>
        <end position="199"/>
    </location>
</feature>